<dbReference type="GO" id="GO:0005886">
    <property type="term" value="C:plasma membrane"/>
    <property type="evidence" value="ECO:0007669"/>
    <property type="project" value="UniProtKB-SubCell"/>
</dbReference>
<evidence type="ECO:0000256" key="10">
    <source>
        <dbReference type="SAM" id="Phobius"/>
    </source>
</evidence>
<dbReference type="PANTHER" id="PTHR11334">
    <property type="entry name" value="MAS-RELATED G-PROTEIN COUPLED RECEPTOR"/>
    <property type="match status" value="1"/>
</dbReference>
<dbReference type="FunFam" id="1.20.1070.10:FF:000193">
    <property type="entry name" value="Mas-related G-protein coupled receptor member E"/>
    <property type="match status" value="1"/>
</dbReference>
<dbReference type="PROSITE" id="PS50262">
    <property type="entry name" value="G_PROTEIN_RECEP_F1_2"/>
    <property type="match status" value="1"/>
</dbReference>
<gene>
    <name evidence="12" type="ORF">mRhiFer1_011205</name>
</gene>
<dbReference type="Gene3D" id="1.20.1070.10">
    <property type="entry name" value="Rhodopsin 7-helix transmembrane proteins"/>
    <property type="match status" value="2"/>
</dbReference>
<keyword evidence="3 10" id="KW-0812">Transmembrane</keyword>
<keyword evidence="5" id="KW-0297">G-protein coupled receptor</keyword>
<comment type="caution">
    <text evidence="12">The sequence shown here is derived from an EMBL/GenBank/DDBJ whole genome shotgun (WGS) entry which is preliminary data.</text>
</comment>
<sequence length="312" mass="34519">MNQTLNGRHLGPSDGPRWPRGGRAGRGLLGHALVTFTCVCGIAGNSLVVWLLSCRVERTPYSMYVLHLAVAALLFLLGLVSLVSLETSPLANMQPLAREPLHRVKYFAYTAGLSLLTAIRGPRCLSILFPIWYKRHRRRRLAAGVCAGLCALTLVMDTRGSVFCRWSWRSDEKHCFTEDAVLISFILGLFTPVMAGRVQPDPVREGEEVALCGRQRPTRLYVVILASVLVHLPCALPLGLCWCFLSWDLQPQVQLLYVCLARLSSSVSSSANPVIYFLVGTRRGQGLRRVLWDTPELEGKQTPSSYTNEVGG</sequence>
<dbReference type="Pfam" id="PF00001">
    <property type="entry name" value="7tm_1"/>
    <property type="match status" value="1"/>
</dbReference>
<dbReference type="EMBL" id="JACAGC010000011">
    <property type="protein sequence ID" value="KAF6333595.1"/>
    <property type="molecule type" value="Genomic_DNA"/>
</dbReference>
<feature type="transmembrane region" description="Helical" evidence="10">
    <location>
        <begin position="64"/>
        <end position="86"/>
    </location>
</feature>
<dbReference type="PRINTS" id="PR00237">
    <property type="entry name" value="GPCRRHODOPSN"/>
</dbReference>
<organism evidence="12 13">
    <name type="scientific">Rhinolophus ferrumequinum</name>
    <name type="common">Greater horseshoe bat</name>
    <dbReference type="NCBI Taxonomy" id="59479"/>
    <lineage>
        <taxon>Eukaryota</taxon>
        <taxon>Metazoa</taxon>
        <taxon>Chordata</taxon>
        <taxon>Craniata</taxon>
        <taxon>Vertebrata</taxon>
        <taxon>Euteleostomi</taxon>
        <taxon>Mammalia</taxon>
        <taxon>Eutheria</taxon>
        <taxon>Laurasiatheria</taxon>
        <taxon>Chiroptera</taxon>
        <taxon>Yinpterochiroptera</taxon>
        <taxon>Rhinolophoidea</taxon>
        <taxon>Rhinolophidae</taxon>
        <taxon>Rhinolophinae</taxon>
        <taxon>Rhinolophus</taxon>
    </lineage>
</organism>
<protein>
    <submittedName>
        <fullName evidence="12">MAS related GPR family member D</fullName>
    </submittedName>
</protein>
<evidence type="ECO:0000256" key="6">
    <source>
        <dbReference type="ARBA" id="ARBA00023136"/>
    </source>
</evidence>
<evidence type="ECO:0000313" key="13">
    <source>
        <dbReference type="Proteomes" id="UP000585614"/>
    </source>
</evidence>
<evidence type="ECO:0000256" key="4">
    <source>
        <dbReference type="ARBA" id="ARBA00022989"/>
    </source>
</evidence>
<dbReference type="AlphaFoldDB" id="A0A7J7W842"/>
<dbReference type="Proteomes" id="UP000585614">
    <property type="component" value="Unassembled WGS sequence"/>
</dbReference>
<keyword evidence="4 10" id="KW-1133">Transmembrane helix</keyword>
<reference evidence="12 13" key="1">
    <citation type="journal article" date="2020" name="Nature">
        <title>Six reference-quality genomes reveal evolution of bat adaptations.</title>
        <authorList>
            <person name="Jebb D."/>
            <person name="Huang Z."/>
            <person name="Pippel M."/>
            <person name="Hughes G.M."/>
            <person name="Lavrichenko K."/>
            <person name="Devanna P."/>
            <person name="Winkler S."/>
            <person name="Jermiin L.S."/>
            <person name="Skirmuntt E.C."/>
            <person name="Katzourakis A."/>
            <person name="Burkitt-Gray L."/>
            <person name="Ray D.A."/>
            <person name="Sullivan K.A.M."/>
            <person name="Roscito J.G."/>
            <person name="Kirilenko B.M."/>
            <person name="Davalos L.M."/>
            <person name="Corthals A.P."/>
            <person name="Power M.L."/>
            <person name="Jones G."/>
            <person name="Ransome R.D."/>
            <person name="Dechmann D.K.N."/>
            <person name="Locatelli A.G."/>
            <person name="Puechmaille S.J."/>
            <person name="Fedrigo O."/>
            <person name="Jarvis E.D."/>
            <person name="Hiller M."/>
            <person name="Vernes S.C."/>
            <person name="Myers E.W."/>
            <person name="Teeling E.C."/>
        </authorList>
    </citation>
    <scope>NUCLEOTIDE SEQUENCE [LARGE SCALE GENOMIC DNA]</scope>
    <source>
        <strain evidence="12">MRhiFer1</strain>
        <tissue evidence="12">Lung</tissue>
    </source>
</reference>
<evidence type="ECO:0000259" key="11">
    <source>
        <dbReference type="PROSITE" id="PS50262"/>
    </source>
</evidence>
<dbReference type="InterPro" id="IPR000276">
    <property type="entry name" value="GPCR_Rhodpsn"/>
</dbReference>
<dbReference type="PANTHER" id="PTHR11334:SF57">
    <property type="entry name" value="MAS-RELATED G-PROTEIN COUPLED RECEPTOR MEMBER D"/>
    <property type="match status" value="1"/>
</dbReference>
<evidence type="ECO:0000256" key="8">
    <source>
        <dbReference type="ARBA" id="ARBA00023224"/>
    </source>
</evidence>
<dbReference type="PRINTS" id="PR02110">
    <property type="entry name" value="MRGPCRD"/>
</dbReference>
<dbReference type="GO" id="GO:0004930">
    <property type="term" value="F:G protein-coupled receptor activity"/>
    <property type="evidence" value="ECO:0007669"/>
    <property type="project" value="UniProtKB-KW"/>
</dbReference>
<keyword evidence="8" id="KW-0807">Transducer</keyword>
<evidence type="ECO:0000256" key="3">
    <source>
        <dbReference type="ARBA" id="ARBA00022692"/>
    </source>
</evidence>
<dbReference type="PRINTS" id="PR02108">
    <property type="entry name" value="MRGPCRFAMILY"/>
</dbReference>
<evidence type="ECO:0000256" key="2">
    <source>
        <dbReference type="ARBA" id="ARBA00022475"/>
    </source>
</evidence>
<evidence type="ECO:0000256" key="1">
    <source>
        <dbReference type="ARBA" id="ARBA00004651"/>
    </source>
</evidence>
<proteinExistence type="inferred from homology"/>
<keyword evidence="6 10" id="KW-0472">Membrane</keyword>
<evidence type="ECO:0000256" key="5">
    <source>
        <dbReference type="ARBA" id="ARBA00023040"/>
    </source>
</evidence>
<dbReference type="InterPro" id="IPR026232">
    <property type="entry name" value="MRGPCRD"/>
</dbReference>
<evidence type="ECO:0000313" key="12">
    <source>
        <dbReference type="EMBL" id="KAF6333595.1"/>
    </source>
</evidence>
<evidence type="ECO:0000256" key="7">
    <source>
        <dbReference type="ARBA" id="ARBA00023170"/>
    </source>
</evidence>
<accession>A0A7J7W842</accession>
<feature type="transmembrane region" description="Helical" evidence="10">
    <location>
        <begin position="220"/>
        <end position="247"/>
    </location>
</feature>
<feature type="transmembrane region" description="Helical" evidence="10">
    <location>
        <begin position="253"/>
        <end position="279"/>
    </location>
</feature>
<evidence type="ECO:0000256" key="9">
    <source>
        <dbReference type="ARBA" id="ARBA00061394"/>
    </source>
</evidence>
<keyword evidence="2" id="KW-1003">Cell membrane</keyword>
<comment type="subcellular location">
    <subcellularLocation>
        <location evidence="1">Cell membrane</location>
        <topology evidence="1">Multi-pass membrane protein</topology>
    </subcellularLocation>
</comment>
<comment type="similarity">
    <text evidence="9">Belongs to the G-protein coupled receptor 1 family. Mas subfamily.</text>
</comment>
<feature type="domain" description="G-protein coupled receptors family 1 profile" evidence="11">
    <location>
        <begin position="44"/>
        <end position="276"/>
    </location>
</feature>
<keyword evidence="7" id="KW-0675">Receptor</keyword>
<feature type="transmembrane region" description="Helical" evidence="10">
    <location>
        <begin position="28"/>
        <end position="52"/>
    </location>
</feature>
<dbReference type="OrthoDB" id="9631784at2759"/>
<name>A0A7J7W842_RHIFE</name>
<dbReference type="InterPro" id="IPR017452">
    <property type="entry name" value="GPCR_Rhodpsn_7TM"/>
</dbReference>
<dbReference type="SUPFAM" id="SSF81321">
    <property type="entry name" value="Family A G protein-coupled receptor-like"/>
    <property type="match status" value="1"/>
</dbReference>
<dbReference type="InterPro" id="IPR026234">
    <property type="entry name" value="MRGPCRFAMILY"/>
</dbReference>
<feature type="transmembrane region" description="Helical" evidence="10">
    <location>
        <begin position="106"/>
        <end position="129"/>
    </location>
</feature>